<dbReference type="PANTHER" id="PTHR12549">
    <property type="entry name" value="JMJC DOMAIN-CONTAINING HISTONE DEMETHYLATION PROTEIN"/>
    <property type="match status" value="1"/>
</dbReference>
<dbReference type="Proteomes" id="UP001143981">
    <property type="component" value="Unassembled WGS sequence"/>
</dbReference>
<accession>A0A9W7YF61</accession>
<sequence length="1097" mass="119626">MHQEASDSDDLDAVPLYVACGFDAPPAVPRRQSRKGVAAARAAGDGQKAKDCDGDVAMALDDATVPTVLPAPAAEDKPDHHKLNEDGSSDDSRSGGDSSGVAAVIMTLPRLSVAADCSAASAPQQVAPRPSIELPVPDVSLHSICAALPVPEDLCAPGFAFARIDASSLEPAHVLASGREESTHVQAPFEYQSEVFSVPEDPLLWRHMQQRKYSHWAAMHPSCRRVTVKLVPQPSLCRTASRFHQPQCRVCIARTGGKRCRFADVRYITQLTIELVRGATATRYLICPAFRSQIEKAPAIRQQIAPITLPGDRVVYGDESWIEFHILCQTVASIKSLLRRELAVVRDVLVHEARGFGNGCISFFDTAVLPQLVLDGGANAVHPLYGCSPTPCILRRVPFGAHQKCDMCLAPIFSTYFSCCLCMVEYCVDCYSEWDDSDVTERCYVFEKGTRHGEDTKGDAQTDSGIAMSYCKRFTFHESDKAITHSTRHKKCQFVRMSHFSEAELELMLRKANRIVQYCDLLDETQPAGYSSISLCANALRAGDLTSREDHSWTSAILDRIDRDTAVIANLGDADYCGSVSSRPSPADICAALETPGAGPSHSQSQYLEALWDEKIRSLLLSARLPLQDWQRPPVYVPADGLSLREFSRLWEEGYVVVITGLLTEELEATWTPAALEDAIGALCAPVFEMGARRSPVGDWPLRRLLQCLRPGYAAEGGARNRGKGKSKVKGKVKDVDTDEALDTKLLAAGLQTSLSLDGLPSAKAEGSAEADIGRLEELRRAATAMLPFPQYTSADGSLNLVNRLPGQYARPNFGPELRCMHRGSGADGVENMRCEVADMVSLMAYSSMTDHAPAQQAATDASEPPRRRSRARSLTQPHGAPGGHSIEWDIYPSAAAGMLRAFLEEEAPSSASRRDIACGQQVFMSDHWCRALHQQCGEDARCFRVYQSPGDAVFVPSGCLYQRRALANTVCVQAKFLSPEHAATARQLSNEITSLDRDQRRKQALPVMDILWWTWMGCSTDHAADASATVATPRKAAGSRRRSPSSTPAKRRRSRAPDAPAPDLGAPPPAPSTSSTQQARPSRRQGRRRGEGMCPE</sequence>
<dbReference type="PROSITE" id="PS51184">
    <property type="entry name" value="JMJC"/>
    <property type="match status" value="1"/>
</dbReference>
<organism evidence="6 7">
    <name type="scientific">Coemansia biformis</name>
    <dbReference type="NCBI Taxonomy" id="1286918"/>
    <lineage>
        <taxon>Eukaryota</taxon>
        <taxon>Fungi</taxon>
        <taxon>Fungi incertae sedis</taxon>
        <taxon>Zoopagomycota</taxon>
        <taxon>Kickxellomycotina</taxon>
        <taxon>Kickxellomycetes</taxon>
        <taxon>Kickxellales</taxon>
        <taxon>Kickxellaceae</taxon>
        <taxon>Coemansia</taxon>
    </lineage>
</organism>
<feature type="region of interest" description="Disordered" evidence="4">
    <location>
        <begin position="851"/>
        <end position="887"/>
    </location>
</feature>
<dbReference type="AlphaFoldDB" id="A0A9W7YF61"/>
<dbReference type="GO" id="GO:0046872">
    <property type="term" value="F:metal ion binding"/>
    <property type="evidence" value="ECO:0007669"/>
    <property type="project" value="UniProtKB-KW"/>
</dbReference>
<keyword evidence="7" id="KW-1185">Reference proteome</keyword>
<evidence type="ECO:0000259" key="5">
    <source>
        <dbReference type="PROSITE" id="PS51184"/>
    </source>
</evidence>
<keyword evidence="3" id="KW-0539">Nucleus</keyword>
<reference evidence="6" key="1">
    <citation type="submission" date="2022-07" db="EMBL/GenBank/DDBJ databases">
        <title>Phylogenomic reconstructions and comparative analyses of Kickxellomycotina fungi.</title>
        <authorList>
            <person name="Reynolds N.K."/>
            <person name="Stajich J.E."/>
            <person name="Barry K."/>
            <person name="Grigoriev I.V."/>
            <person name="Crous P."/>
            <person name="Smith M.E."/>
        </authorList>
    </citation>
    <scope>NUCLEOTIDE SEQUENCE</scope>
    <source>
        <strain evidence="6">BCRC 34381</strain>
    </source>
</reference>
<evidence type="ECO:0000313" key="7">
    <source>
        <dbReference type="Proteomes" id="UP001143981"/>
    </source>
</evidence>
<feature type="compositionally biased region" description="Low complexity" evidence="4">
    <location>
        <begin position="63"/>
        <end position="73"/>
    </location>
</feature>
<evidence type="ECO:0000256" key="2">
    <source>
        <dbReference type="ARBA" id="ARBA00022723"/>
    </source>
</evidence>
<dbReference type="InterPro" id="IPR045109">
    <property type="entry name" value="LSDs-like"/>
</dbReference>
<dbReference type="GO" id="GO:0032454">
    <property type="term" value="F:histone H3K9 demethylase activity"/>
    <property type="evidence" value="ECO:0007669"/>
    <property type="project" value="InterPro"/>
</dbReference>
<dbReference type="SUPFAM" id="SSF51197">
    <property type="entry name" value="Clavaminate synthase-like"/>
    <property type="match status" value="1"/>
</dbReference>
<dbReference type="EMBL" id="JANBOI010000123">
    <property type="protein sequence ID" value="KAJ1733672.1"/>
    <property type="molecule type" value="Genomic_DNA"/>
</dbReference>
<feature type="compositionally biased region" description="Basic and acidic residues" evidence="4">
    <location>
        <begin position="74"/>
        <end position="94"/>
    </location>
</feature>
<name>A0A9W7YF61_9FUNG</name>
<protein>
    <recommendedName>
        <fullName evidence="5">JmjC domain-containing protein</fullName>
    </recommendedName>
</protein>
<comment type="caution">
    <text evidence="6">The sequence shown here is derived from an EMBL/GenBank/DDBJ whole genome shotgun (WGS) entry which is preliminary data.</text>
</comment>
<dbReference type="GO" id="GO:0000785">
    <property type="term" value="C:chromatin"/>
    <property type="evidence" value="ECO:0007669"/>
    <property type="project" value="TreeGrafter"/>
</dbReference>
<dbReference type="GO" id="GO:0031490">
    <property type="term" value="F:chromatin DNA binding"/>
    <property type="evidence" value="ECO:0007669"/>
    <property type="project" value="TreeGrafter"/>
</dbReference>
<comment type="subcellular location">
    <subcellularLocation>
        <location evidence="1">Nucleus</location>
    </subcellularLocation>
</comment>
<dbReference type="SMART" id="SM00558">
    <property type="entry name" value="JmjC"/>
    <property type="match status" value="1"/>
</dbReference>
<feature type="region of interest" description="Disordered" evidence="4">
    <location>
        <begin position="1027"/>
        <end position="1097"/>
    </location>
</feature>
<dbReference type="GO" id="GO:0000118">
    <property type="term" value="C:histone deacetylase complex"/>
    <property type="evidence" value="ECO:0007669"/>
    <property type="project" value="TreeGrafter"/>
</dbReference>
<feature type="domain" description="JmjC" evidence="5">
    <location>
        <begin position="794"/>
        <end position="994"/>
    </location>
</feature>
<feature type="compositionally biased region" description="Low complexity" evidence="4">
    <location>
        <begin position="35"/>
        <end position="46"/>
    </location>
</feature>
<gene>
    <name evidence="6" type="ORF">LPJ61_001447</name>
</gene>
<evidence type="ECO:0000313" key="6">
    <source>
        <dbReference type="EMBL" id="KAJ1733672.1"/>
    </source>
</evidence>
<feature type="compositionally biased region" description="Basic residues" evidence="4">
    <location>
        <begin position="1038"/>
        <end position="1055"/>
    </location>
</feature>
<dbReference type="OrthoDB" id="1667110at2759"/>
<dbReference type="InterPro" id="IPR003347">
    <property type="entry name" value="JmjC_dom"/>
</dbReference>
<keyword evidence="2" id="KW-0479">Metal-binding</keyword>
<dbReference type="PANTHER" id="PTHR12549:SF38">
    <property type="entry name" value="JMJC DOMAIN-CONTAINING HISTONE DEMETHYLASE 2, ISOFORM A"/>
    <property type="match status" value="1"/>
</dbReference>
<feature type="region of interest" description="Disordered" evidence="4">
    <location>
        <begin position="23"/>
        <end position="99"/>
    </location>
</feature>
<dbReference type="GO" id="GO:0003712">
    <property type="term" value="F:transcription coregulator activity"/>
    <property type="evidence" value="ECO:0007669"/>
    <property type="project" value="TreeGrafter"/>
</dbReference>
<dbReference type="GO" id="GO:0006357">
    <property type="term" value="P:regulation of transcription by RNA polymerase II"/>
    <property type="evidence" value="ECO:0007669"/>
    <property type="project" value="TreeGrafter"/>
</dbReference>
<evidence type="ECO:0000256" key="3">
    <source>
        <dbReference type="ARBA" id="ARBA00023242"/>
    </source>
</evidence>
<evidence type="ECO:0000256" key="4">
    <source>
        <dbReference type="SAM" id="MobiDB-lite"/>
    </source>
</evidence>
<evidence type="ECO:0000256" key="1">
    <source>
        <dbReference type="ARBA" id="ARBA00004123"/>
    </source>
</evidence>
<proteinExistence type="predicted"/>
<dbReference type="Gene3D" id="2.60.120.650">
    <property type="entry name" value="Cupin"/>
    <property type="match status" value="1"/>
</dbReference>